<reference evidence="2 3" key="1">
    <citation type="journal article" date="2019" name="Int. J. Syst. Evol. Microbiol.">
        <title>The Global Catalogue of Microorganisms (GCM) 10K type strain sequencing project: providing services to taxonomists for standard genome sequencing and annotation.</title>
        <authorList>
            <consortium name="The Broad Institute Genomics Platform"/>
            <consortium name="The Broad Institute Genome Sequencing Center for Infectious Disease"/>
            <person name="Wu L."/>
            <person name="Ma J."/>
        </authorList>
    </citation>
    <scope>NUCLEOTIDE SEQUENCE [LARGE SCALE GENOMIC DNA]</scope>
    <source>
        <strain evidence="2 3">CGMCC 1.10387</strain>
    </source>
</reference>
<protein>
    <submittedName>
        <fullName evidence="2">Nuclear transport factor 2 family protein</fullName>
    </submittedName>
</protein>
<dbReference type="AlphaFoldDB" id="A0ABD6E067"/>
<dbReference type="RefSeq" id="WP_256305514.1">
    <property type="nucleotide sequence ID" value="NZ_JANHAW010000001.1"/>
</dbReference>
<proteinExistence type="predicted"/>
<accession>A0ABD6E067</accession>
<dbReference type="Proteomes" id="UP001597092">
    <property type="component" value="Unassembled WGS sequence"/>
</dbReference>
<sequence>MVDSDRTAADRVRDYYEALRIGEPLSPFFAERPDVVKFGITEKLTGYEEIASGLREQTATTEDWTVDSRDLRVVERDDHAWFSDEVGMAWHDVDAGREYSFDSRWSGTLERRTGDESGGSAEWFFVGMHVSAVPE</sequence>
<keyword evidence="3" id="KW-1185">Reference proteome</keyword>
<organism evidence="2 3">
    <name type="scientific">Halobellus litoreus</name>
    <dbReference type="NCBI Taxonomy" id="755310"/>
    <lineage>
        <taxon>Archaea</taxon>
        <taxon>Methanobacteriati</taxon>
        <taxon>Methanobacteriota</taxon>
        <taxon>Stenosarchaea group</taxon>
        <taxon>Halobacteria</taxon>
        <taxon>Halobacteriales</taxon>
        <taxon>Haloferacaceae</taxon>
        <taxon>Halobellus</taxon>
    </lineage>
</organism>
<name>A0ABD6E067_9EURY</name>
<evidence type="ECO:0000313" key="3">
    <source>
        <dbReference type="Proteomes" id="UP001597092"/>
    </source>
</evidence>
<comment type="caution">
    <text evidence="2">The sequence shown here is derived from an EMBL/GenBank/DDBJ whole genome shotgun (WGS) entry which is preliminary data.</text>
</comment>
<feature type="domain" description="SnoaL-like" evidence="1">
    <location>
        <begin position="12"/>
        <end position="131"/>
    </location>
</feature>
<dbReference type="InterPro" id="IPR032710">
    <property type="entry name" value="NTF2-like_dom_sf"/>
</dbReference>
<gene>
    <name evidence="2" type="ORF">ACFSAS_12820</name>
</gene>
<evidence type="ECO:0000259" key="1">
    <source>
        <dbReference type="Pfam" id="PF13474"/>
    </source>
</evidence>
<dbReference type="InterPro" id="IPR037401">
    <property type="entry name" value="SnoaL-like"/>
</dbReference>
<dbReference type="SUPFAM" id="SSF54427">
    <property type="entry name" value="NTF2-like"/>
    <property type="match status" value="1"/>
</dbReference>
<dbReference type="EMBL" id="JBHUDP010000004">
    <property type="protein sequence ID" value="MFD1686495.1"/>
    <property type="molecule type" value="Genomic_DNA"/>
</dbReference>
<dbReference type="Gene3D" id="3.10.450.50">
    <property type="match status" value="1"/>
</dbReference>
<dbReference type="Pfam" id="PF13474">
    <property type="entry name" value="SnoaL_3"/>
    <property type="match status" value="1"/>
</dbReference>
<evidence type="ECO:0000313" key="2">
    <source>
        <dbReference type="EMBL" id="MFD1686495.1"/>
    </source>
</evidence>